<reference evidence="11" key="6">
    <citation type="submission" date="2019-02" db="EMBL/GenBank/DDBJ databases">
        <title>FDA dAtabase for Regulatory Grade micrObial Sequences (FDA-ARGOS): Supporting development and validation of Infectious Disease Dx tests.</title>
        <authorList>
            <person name="Duncan R."/>
            <person name="Fisher C."/>
            <person name="Tallon L."/>
            <person name="Sadzewicz L."/>
            <person name="Sengamalay N."/>
            <person name="Ott S."/>
            <person name="Godinez A."/>
            <person name="Nagaraj S."/>
            <person name="Vavikolanu K."/>
            <person name="Vyas G."/>
            <person name="Nadendla S."/>
            <person name="Aluvathingal J."/>
            <person name="Sichtig H."/>
        </authorList>
    </citation>
    <scope>NUCLEOTIDE SEQUENCE [LARGE SCALE GENOMIC DNA]</scope>
    <source>
        <strain evidence="11">FDAARGOS_360</strain>
    </source>
</reference>
<accession>A0A3Q8ICH4</accession>
<dbReference type="OMA" id="WVDAFPR"/>
<evidence type="ECO:0000259" key="3">
    <source>
        <dbReference type="SMART" id="SM00849"/>
    </source>
</evidence>
<dbReference type="VEuPathDB" id="TriTrypDB:LDHU3_23.0970"/>
<evidence type="ECO:0000256" key="1">
    <source>
        <dbReference type="SAM" id="MobiDB-lite"/>
    </source>
</evidence>
<dbReference type="KEGG" id="ldo:LDBPK_230690"/>
<dbReference type="OrthoDB" id="515692at2759"/>
<protein>
    <submittedName>
        <fullName evidence="4 6">Metallo-beta-lactamase family protein</fullName>
    </submittedName>
</protein>
<dbReference type="Proteomes" id="UP000318821">
    <property type="component" value="Unassembled WGS sequence"/>
</dbReference>
<gene>
    <name evidence="7" type="ORF">CGC20_18260</name>
    <name evidence="6" type="ORF">CGC21_17365</name>
    <name evidence="5" type="ORF">LDBPK_230690</name>
    <name evidence="4" type="ORF">LdCL_230013500</name>
</gene>
<dbReference type="AlphaFoldDB" id="A0A3Q8ICH4"/>
<dbReference type="SUPFAM" id="SSF56281">
    <property type="entry name" value="Metallo-hydrolase/oxidoreductase"/>
    <property type="match status" value="1"/>
</dbReference>
<feature type="chain" id="PRO_5044599593" evidence="2">
    <location>
        <begin position="18"/>
        <end position="380"/>
    </location>
</feature>
<dbReference type="PANTHER" id="PTHR42773">
    <property type="entry name" value="METALLO-BETA-LACTAMASE-RELATED"/>
    <property type="match status" value="1"/>
</dbReference>
<dbReference type="GeneID" id="13389931"/>
<feature type="signal peptide" evidence="2">
    <location>
        <begin position="1"/>
        <end position="17"/>
    </location>
</feature>
<evidence type="ECO:0000313" key="6">
    <source>
        <dbReference type="EMBL" id="TPP50290.1"/>
    </source>
</evidence>
<dbReference type="SMR" id="A0A3Q8ICH4"/>
<reference evidence="5" key="2">
    <citation type="submission" date="2011-01" db="EMBL/GenBank/DDBJ databases">
        <authorList>
            <person name="Zhao B.P."/>
            <person name="Ren Z.A."/>
            <person name="Li C.D."/>
        </authorList>
    </citation>
    <scope>NUCLEOTIDE SEQUENCE</scope>
    <source>
        <strain evidence="5">BPK282A1</strain>
    </source>
</reference>
<evidence type="ECO:0000313" key="7">
    <source>
        <dbReference type="EMBL" id="TPP51360.1"/>
    </source>
</evidence>
<dbReference type="InterPro" id="IPR001279">
    <property type="entry name" value="Metallo-B-lactamas"/>
</dbReference>
<evidence type="ECO:0000313" key="8">
    <source>
        <dbReference type="Proteomes" id="UP000008980"/>
    </source>
</evidence>
<evidence type="ECO:0000256" key="2">
    <source>
        <dbReference type="SAM" id="SignalP"/>
    </source>
</evidence>
<dbReference type="RefSeq" id="XP_003860970.1">
    <property type="nucleotide sequence ID" value="XM_003860922.1"/>
</dbReference>
<dbReference type="VEuPathDB" id="TriTrypDB:LdBPK_230690.1"/>
<organism evidence="4 9">
    <name type="scientific">Leishmania donovani</name>
    <dbReference type="NCBI Taxonomy" id="5661"/>
    <lineage>
        <taxon>Eukaryota</taxon>
        <taxon>Discoba</taxon>
        <taxon>Euglenozoa</taxon>
        <taxon>Kinetoplastea</taxon>
        <taxon>Metakinetoplastina</taxon>
        <taxon>Trypanosomatida</taxon>
        <taxon>Trypanosomatidae</taxon>
        <taxon>Leishmaniinae</taxon>
        <taxon>Leishmania</taxon>
    </lineage>
</organism>
<dbReference type="Pfam" id="PF00753">
    <property type="entry name" value="Lactamase_B"/>
    <property type="match status" value="1"/>
</dbReference>
<dbReference type="SMART" id="SM00849">
    <property type="entry name" value="Lactamase_B"/>
    <property type="match status" value="1"/>
</dbReference>
<reference evidence="5 8" key="1">
    <citation type="journal article" date="2011" name="Genome Res.">
        <title>Whole genome sequencing of multiple Leishmania donovani clinical isolates provides insights into population structure and mechanisms of drug resistance.</title>
        <authorList>
            <person name="Downing T."/>
            <person name="Imamura H."/>
            <person name="Decuypere S."/>
            <person name="Clark T.G."/>
            <person name="Coombs G.H."/>
            <person name="Cotton J.A."/>
            <person name="Hilley J.D."/>
            <person name="de Doncker S."/>
            <person name="Maes I."/>
            <person name="Mottram J.C."/>
            <person name="Quail M.A."/>
            <person name="Rijal S."/>
            <person name="Sanders M."/>
            <person name="Schonian G."/>
            <person name="Stark O."/>
            <person name="Sundar S."/>
            <person name="Vanaerschot M."/>
            <person name="Hertz-Fowler C."/>
            <person name="Dujardin J.C."/>
            <person name="Berriman M."/>
        </authorList>
    </citation>
    <scope>NUCLEOTIDE SEQUENCE [LARGE SCALE GENOMIC DNA]</scope>
    <source>
        <strain evidence="5 8">BPK282A1</strain>
    </source>
</reference>
<dbReference type="Proteomes" id="UP000318447">
    <property type="component" value="Unassembled WGS sequence"/>
</dbReference>
<reference evidence="6" key="5">
    <citation type="submission" date="2019-02" db="EMBL/GenBank/DDBJ databases">
        <title>FDA dAtabase for Regulatory Grade micrObial Sequences (FDA-ARGOS): Supporting development and validation of Infectious Disease Dx tests.</title>
        <authorList>
            <person name="Duncan R."/>
            <person name="Fisher C."/>
            <person name="Tallon L.J."/>
            <person name="Sadzewicz L."/>
            <person name="Sengamalay N."/>
            <person name="Ott S."/>
            <person name="Godinez A."/>
            <person name="Nagaraj S."/>
            <person name="Nadendla S."/>
            <person name="Sichtig H."/>
        </authorList>
    </citation>
    <scope>NUCLEOTIDE SEQUENCE</scope>
    <source>
        <strain evidence="7">FDAARGOS_360</strain>
        <strain evidence="6">FDAARGOS_361</strain>
    </source>
</reference>
<dbReference type="EMBL" id="CP029522">
    <property type="protein sequence ID" value="AYU78947.1"/>
    <property type="molecule type" value="Genomic_DNA"/>
</dbReference>
<feature type="region of interest" description="Disordered" evidence="1">
    <location>
        <begin position="219"/>
        <end position="245"/>
    </location>
</feature>
<reference evidence="8" key="3">
    <citation type="submission" date="2011-02" db="EMBL/GenBank/DDBJ databases">
        <title>Whole genome sequencing of Leishmania donovani clinical lines reveals dynamic variation related to drug resistance.</title>
        <authorList>
            <person name="Downing T."/>
            <person name="Imamura H."/>
            <person name="Sanders M."/>
            <person name="Decuypere S."/>
            <person name="Hertz-Fowler C."/>
            <person name="Clark T.G."/>
            <person name="Rijal S."/>
            <person name="Sundar S."/>
            <person name="Quail M.A."/>
            <person name="De Doncker S."/>
            <person name="Maes I."/>
            <person name="Vanaerschot M."/>
            <person name="Stark O."/>
            <person name="Schonian G."/>
            <person name="Dujardin J.C."/>
            <person name="Berriman M."/>
        </authorList>
    </citation>
    <scope>NUCLEOTIDE SEQUENCE [LARGE SCALE GENOMIC DNA]</scope>
    <source>
        <strain evidence="8">BPK282A1</strain>
    </source>
</reference>
<sequence>MLVLCRPLLLLHRGGGALRPTDLVRCTFQPNLTSLTNQVNRNEHFLKFGNKNIPMGVPRVSRRDVRPISILHETPHLLVAGRNYANGFAGNQFLLVQKERKECIFVDAADDWPDDWVSFIATSGLRPTHFFLTHCHVDCIVNLNAFLAVMEHHFHVRLGLMWCPAEQSWVDVFPRACERYGRIEEMRQPLPMLQNSLYSHYTYAHQLGQRQRVLNEAAAATEGGEDGADTVAGGRGSSSPRAPPRQLVRSSDILLSSATNRSTSFYDFGPHSVLHYVFTPGHSPGHMMLALPRERLLFTGDVLFYNAVGRVDLPWGSGERLAESLLTLEGYPDNTVLLPGHGRLTTLGRERRENRALRALYERRAAGDQQVSVGYNTGYL</sequence>
<name>A0A3Q8ICH4_LEIDO</name>
<dbReference type="Proteomes" id="UP000274082">
    <property type="component" value="Chromosome 23"/>
</dbReference>
<dbReference type="EMBL" id="RHLD01000023">
    <property type="protein sequence ID" value="TPP51360.1"/>
    <property type="molecule type" value="Genomic_DNA"/>
</dbReference>
<dbReference type="EMBL" id="RHLC01000022">
    <property type="protein sequence ID" value="TPP50290.1"/>
    <property type="molecule type" value="Genomic_DNA"/>
</dbReference>
<evidence type="ECO:0000313" key="4">
    <source>
        <dbReference type="EMBL" id="AYU78947.1"/>
    </source>
</evidence>
<dbReference type="PANTHER" id="PTHR42773:SF1">
    <property type="entry name" value="METALLO-BETA-LACTAMASE FAMILY PROTEIN"/>
    <property type="match status" value="1"/>
</dbReference>
<feature type="domain" description="Metallo-beta-lactamase" evidence="3">
    <location>
        <begin position="89"/>
        <end position="341"/>
    </location>
</feature>
<evidence type="ECO:0000313" key="9">
    <source>
        <dbReference type="Proteomes" id="UP000274082"/>
    </source>
</evidence>
<dbReference type="Gene3D" id="3.60.15.10">
    <property type="entry name" value="Ribonuclease Z/Hydroxyacylglutathione hydrolase-like"/>
    <property type="match status" value="2"/>
</dbReference>
<dbReference type="InterPro" id="IPR036866">
    <property type="entry name" value="RibonucZ/Hydroxyglut_hydro"/>
</dbReference>
<evidence type="ECO:0000313" key="5">
    <source>
        <dbReference type="EMBL" id="CBZ34265.1"/>
    </source>
</evidence>
<proteinExistence type="predicted"/>
<dbReference type="VEuPathDB" id="TriTrypDB:LdCL_230013500"/>
<reference evidence="4 9" key="4">
    <citation type="journal article" date="2018" name="Sci. Rep.">
        <title>A complete Leishmania donovani reference genome identifies novel genetic variations associated with virulence.</title>
        <authorList>
            <person name="Lypaczewski P."/>
            <person name="Hoshizaki J."/>
            <person name="Zhang W.-W."/>
            <person name="McCall L.-I."/>
            <person name="Torcivia-Rodriguez J."/>
            <person name="Simonyan V."/>
            <person name="Kaur A."/>
            <person name="Dewar K."/>
            <person name="Matlashewski G."/>
        </authorList>
    </citation>
    <scope>NUCLEOTIDE SEQUENCE [LARGE SCALE GENOMIC DNA]</scope>
    <source>
        <strain evidence="4 9">LdCL</strain>
    </source>
</reference>
<keyword evidence="9" id="KW-1185">Reference proteome</keyword>
<evidence type="ECO:0000313" key="11">
    <source>
        <dbReference type="Proteomes" id="UP000318821"/>
    </source>
</evidence>
<accession>E9BG89</accession>
<dbReference type="Proteomes" id="UP000008980">
    <property type="component" value="Chromosome 23"/>
</dbReference>
<dbReference type="EMBL" id="FR799610">
    <property type="protein sequence ID" value="CBZ34265.1"/>
    <property type="molecule type" value="Genomic_DNA"/>
</dbReference>
<evidence type="ECO:0000313" key="10">
    <source>
        <dbReference type="Proteomes" id="UP000318447"/>
    </source>
</evidence>
<reference evidence="10" key="7">
    <citation type="submission" date="2019-02" db="EMBL/GenBank/DDBJ databases">
        <title>FDA dAtabase for Regulatory Grade micrObial Sequences (FDA-ARGOS): Supporting development and validation of Infectious Disease Dx tests.</title>
        <authorList>
            <person name="Duncan R."/>
            <person name="Fisher C."/>
            <person name="Tallon L."/>
            <person name="Sadzewicz L."/>
            <person name="Sengamalay N."/>
            <person name="Ott S."/>
            <person name="Godinez A."/>
            <person name="Nagaraj S."/>
            <person name="Vavikolanu K."/>
            <person name="Nadendla S."/>
            <person name="Aluvathingal J."/>
            <person name="Sichtig H."/>
        </authorList>
    </citation>
    <scope>NUCLEOTIDE SEQUENCE [LARGE SCALE GENOMIC DNA]</scope>
    <source>
        <strain evidence="10">FDAARGOS_361</strain>
    </source>
</reference>
<keyword evidence="2" id="KW-0732">Signal</keyword>